<accession>A0A1C7MZ64</accession>
<gene>
    <name evidence="2" type="ORF">A0J61_09902</name>
</gene>
<evidence type="ECO:0000256" key="1">
    <source>
        <dbReference type="SAM" id="Phobius"/>
    </source>
</evidence>
<evidence type="ECO:0000313" key="3">
    <source>
        <dbReference type="Proteomes" id="UP000093000"/>
    </source>
</evidence>
<comment type="caution">
    <text evidence="2">The sequence shown here is derived from an EMBL/GenBank/DDBJ whole genome shotgun (WGS) entry which is preliminary data.</text>
</comment>
<proteinExistence type="predicted"/>
<feature type="transmembrane region" description="Helical" evidence="1">
    <location>
        <begin position="78"/>
        <end position="97"/>
    </location>
</feature>
<dbReference type="InParanoid" id="A0A1C7MZ64"/>
<keyword evidence="1" id="KW-1133">Transmembrane helix</keyword>
<keyword evidence="1" id="KW-0472">Membrane</keyword>
<keyword evidence="1" id="KW-0812">Transmembrane</keyword>
<keyword evidence="3" id="KW-1185">Reference proteome</keyword>
<dbReference type="AlphaFoldDB" id="A0A1C7MZ64"/>
<name>A0A1C7MZ64_9FUNG</name>
<reference evidence="2 3" key="1">
    <citation type="submission" date="2016-03" db="EMBL/GenBank/DDBJ databases">
        <title>Choanephora cucurbitarum.</title>
        <authorList>
            <person name="Min B."/>
            <person name="Park H."/>
            <person name="Park J.-H."/>
            <person name="Shin H.-D."/>
            <person name="Choi I.-G."/>
        </authorList>
    </citation>
    <scope>NUCLEOTIDE SEQUENCE [LARGE SCALE GENOMIC DNA]</scope>
    <source>
        <strain evidence="2 3">KUS-F28377</strain>
    </source>
</reference>
<dbReference type="Proteomes" id="UP000093000">
    <property type="component" value="Unassembled WGS sequence"/>
</dbReference>
<dbReference type="EMBL" id="LUGH01000968">
    <property type="protein sequence ID" value="OBZ82048.1"/>
    <property type="molecule type" value="Genomic_DNA"/>
</dbReference>
<organism evidence="2 3">
    <name type="scientific">Choanephora cucurbitarum</name>
    <dbReference type="NCBI Taxonomy" id="101091"/>
    <lineage>
        <taxon>Eukaryota</taxon>
        <taxon>Fungi</taxon>
        <taxon>Fungi incertae sedis</taxon>
        <taxon>Mucoromycota</taxon>
        <taxon>Mucoromycotina</taxon>
        <taxon>Mucoromycetes</taxon>
        <taxon>Mucorales</taxon>
        <taxon>Mucorineae</taxon>
        <taxon>Choanephoraceae</taxon>
        <taxon>Choanephoroideae</taxon>
        <taxon>Choanephora</taxon>
    </lineage>
</organism>
<evidence type="ECO:0000313" key="2">
    <source>
        <dbReference type="EMBL" id="OBZ82048.1"/>
    </source>
</evidence>
<sequence>MYKNGDRLSILKQPQKIGRTSKRKKPGIEPSIVYGFNHKTKAKKAPHVRNRHGRTSLDAVNLTCQNLAVDRIEFETNFWLVLFAITCLAYMVATYICQSRTGKLTAERGEPNTMGIECT</sequence>
<protein>
    <submittedName>
        <fullName evidence="2">Uncharacterized protein</fullName>
    </submittedName>
</protein>